<evidence type="ECO:0000313" key="16">
    <source>
        <dbReference type="Proteomes" id="UP000515811"/>
    </source>
</evidence>
<dbReference type="KEGG" id="drg:H9K76_08630"/>
<keyword evidence="7 13" id="KW-0547">Nucleotide-binding</keyword>
<dbReference type="InterPro" id="IPR029062">
    <property type="entry name" value="Class_I_gatase-like"/>
</dbReference>
<dbReference type="NCBIfam" id="NF009475">
    <property type="entry name" value="PRK12838.1"/>
    <property type="match status" value="1"/>
</dbReference>
<feature type="binding site" evidence="13">
    <location>
        <position position="54"/>
    </location>
    <ligand>
        <name>L-glutamine</name>
        <dbReference type="ChEBI" id="CHEBI:58359"/>
    </ligand>
</feature>
<feature type="domain" description="Carbamoyl-phosphate synthase small subunit N-terminal" evidence="14">
    <location>
        <begin position="10"/>
        <end position="140"/>
    </location>
</feature>
<evidence type="ECO:0000256" key="3">
    <source>
        <dbReference type="ARBA" id="ARBA00007800"/>
    </source>
</evidence>
<dbReference type="InterPro" id="IPR017926">
    <property type="entry name" value="GATASE"/>
</dbReference>
<dbReference type="FunFam" id="3.50.30.20:FF:000001">
    <property type="entry name" value="Carbamoyl-phosphate synthase small chain"/>
    <property type="match status" value="1"/>
</dbReference>
<feature type="binding site" evidence="13">
    <location>
        <position position="280"/>
    </location>
    <ligand>
        <name>L-glutamine</name>
        <dbReference type="ChEBI" id="CHEBI:58359"/>
    </ligand>
</feature>
<comment type="function">
    <text evidence="13">Small subunit of the glutamine-dependent carbamoyl phosphate synthetase (CPSase). CPSase catalyzes the formation of carbamoyl phosphate from the ammonia moiety of glutamine, carbonate, and phosphate donated by ATP, constituting the first step of 2 biosynthetic pathways, one leading to arginine and/or urea and the other to pyrimidine nucleotides. The small subunit (glutamine amidotransferase) binds and cleaves glutamine to supply the large subunit with the substrate ammonia.</text>
</comment>
<dbReference type="GO" id="GO:0044205">
    <property type="term" value="P:'de novo' UMP biosynthetic process"/>
    <property type="evidence" value="ECO:0007669"/>
    <property type="project" value="UniProtKB-UniRule"/>
</dbReference>
<keyword evidence="6 13" id="KW-0028">Amino-acid biosynthesis</keyword>
<evidence type="ECO:0000256" key="2">
    <source>
        <dbReference type="ARBA" id="ARBA00005077"/>
    </source>
</evidence>
<dbReference type="CDD" id="cd01744">
    <property type="entry name" value="GATase1_CPSase"/>
    <property type="match status" value="1"/>
</dbReference>
<dbReference type="Pfam" id="PF00988">
    <property type="entry name" value="CPSase_sm_chain"/>
    <property type="match status" value="1"/>
</dbReference>
<comment type="pathway">
    <text evidence="2 13">Amino-acid biosynthesis; L-arginine biosynthesis; carbamoyl phosphate from bicarbonate: step 1/1.</text>
</comment>
<keyword evidence="9 13" id="KW-0315">Glutamine amidotransferase</keyword>
<feature type="binding site" evidence="13">
    <location>
        <position position="324"/>
    </location>
    <ligand>
        <name>L-glutamine</name>
        <dbReference type="ChEBI" id="CHEBI:58359"/>
    </ligand>
</feature>
<comment type="similarity">
    <text evidence="3 13">Belongs to the CarA family.</text>
</comment>
<evidence type="ECO:0000256" key="12">
    <source>
        <dbReference type="ARBA" id="ARBA00049285"/>
    </source>
</evidence>
<keyword evidence="5 13" id="KW-0436">Ligase</keyword>
<evidence type="ECO:0000256" key="9">
    <source>
        <dbReference type="ARBA" id="ARBA00022962"/>
    </source>
</evidence>
<accession>A0A7G9RTC9</accession>
<dbReference type="Proteomes" id="UP000515811">
    <property type="component" value="Chromosome"/>
</dbReference>
<sequence length="391" mass="41749">MLLSLKGTFPSAILALADGTVFIGNSIGASGTTVGEVVFNTSLTGYQEILTDPSYCQQIVTLTYPHIGNYGVNSEDVEASKIHAAGLIIKNLPLLASNFRSQETLSQYLIREKTVAIANVDTRKLTRLLRDKGAQNGAIVGLAAGEEVTDARIAEAVAAAKAAPSMKGLDLAKVVSTTKNYTWDQTEWVLGEGYGKQTAPRFNVVAYDYGVKLNILRMLAERGCSLTVVPAQTPAKDVLAMNPDGVFLSNGPGDPEPCDYAIVAVKEIVASGMPTFGICLGHQIMALAAGAKTFKMDNSHHGANHPVKDLDNGRVSITSQNHGFAVEIDSLPDTLRATHISLFDGTLQGLEHKDKPAFCFQGHPEASPGPQDIGYLFDRFTALMAKAKENK</sequence>
<evidence type="ECO:0000256" key="6">
    <source>
        <dbReference type="ARBA" id="ARBA00022605"/>
    </source>
</evidence>
<dbReference type="EMBL" id="CP060714">
    <property type="protein sequence ID" value="QNN58854.1"/>
    <property type="molecule type" value="Genomic_DNA"/>
</dbReference>
<reference evidence="15 16" key="1">
    <citation type="submission" date="2020-08" db="EMBL/GenBank/DDBJ databases">
        <title>Genome sequence of Diaphorobacter ruginosibacter DSM 27467T.</title>
        <authorList>
            <person name="Hyun D.-W."/>
            <person name="Bae J.-W."/>
        </authorList>
    </citation>
    <scope>NUCLEOTIDE SEQUENCE [LARGE SCALE GENOMIC DNA]</scope>
    <source>
        <strain evidence="15 16">DSM 27467</strain>
    </source>
</reference>
<evidence type="ECO:0000256" key="1">
    <source>
        <dbReference type="ARBA" id="ARBA00004812"/>
    </source>
</evidence>
<dbReference type="InterPro" id="IPR036480">
    <property type="entry name" value="CarbP_synth_ssu_N_sf"/>
</dbReference>
<keyword evidence="8 13" id="KW-0067">ATP-binding</keyword>
<feature type="active site" evidence="13">
    <location>
        <position position="363"/>
    </location>
</feature>
<feature type="region of interest" description="CPSase" evidence="13">
    <location>
        <begin position="1"/>
        <end position="200"/>
    </location>
</feature>
<feature type="binding site" evidence="13">
    <location>
        <position position="321"/>
    </location>
    <ligand>
        <name>L-glutamine</name>
        <dbReference type="ChEBI" id="CHEBI:58359"/>
    </ligand>
</feature>
<comment type="pathway">
    <text evidence="1 13">Pyrimidine metabolism; UMP biosynthesis via de novo pathway; (S)-dihydroorotate from bicarbonate: step 1/3.</text>
</comment>
<evidence type="ECO:0000259" key="14">
    <source>
        <dbReference type="SMART" id="SM01097"/>
    </source>
</evidence>
<evidence type="ECO:0000256" key="4">
    <source>
        <dbReference type="ARBA" id="ARBA00022571"/>
    </source>
</evidence>
<comment type="catalytic activity">
    <reaction evidence="11 13">
        <text>hydrogencarbonate + L-glutamine + 2 ATP + H2O = carbamoyl phosphate + L-glutamate + 2 ADP + phosphate + 2 H(+)</text>
        <dbReference type="Rhea" id="RHEA:18633"/>
        <dbReference type="ChEBI" id="CHEBI:15377"/>
        <dbReference type="ChEBI" id="CHEBI:15378"/>
        <dbReference type="ChEBI" id="CHEBI:17544"/>
        <dbReference type="ChEBI" id="CHEBI:29985"/>
        <dbReference type="ChEBI" id="CHEBI:30616"/>
        <dbReference type="ChEBI" id="CHEBI:43474"/>
        <dbReference type="ChEBI" id="CHEBI:58228"/>
        <dbReference type="ChEBI" id="CHEBI:58359"/>
        <dbReference type="ChEBI" id="CHEBI:456216"/>
        <dbReference type="EC" id="6.3.5.5"/>
    </reaction>
</comment>
<comment type="catalytic activity">
    <reaction evidence="12 13">
        <text>L-glutamine + H2O = L-glutamate + NH4(+)</text>
        <dbReference type="Rhea" id="RHEA:15889"/>
        <dbReference type="ChEBI" id="CHEBI:15377"/>
        <dbReference type="ChEBI" id="CHEBI:28938"/>
        <dbReference type="ChEBI" id="CHEBI:29985"/>
        <dbReference type="ChEBI" id="CHEBI:58359"/>
    </reaction>
</comment>
<dbReference type="InterPro" id="IPR050472">
    <property type="entry name" value="Anth_synth/Amidotransfase"/>
</dbReference>
<dbReference type="FunFam" id="3.40.50.880:FF:000011">
    <property type="entry name" value="Carbamoyl-phosphate synthase small chain"/>
    <property type="match status" value="1"/>
</dbReference>
<dbReference type="SUPFAM" id="SSF52021">
    <property type="entry name" value="Carbamoyl phosphate synthetase, small subunit N-terminal domain"/>
    <property type="match status" value="1"/>
</dbReference>
<evidence type="ECO:0000256" key="10">
    <source>
        <dbReference type="ARBA" id="ARBA00022975"/>
    </source>
</evidence>
<dbReference type="InterPro" id="IPR002474">
    <property type="entry name" value="CarbamoylP_synth_ssu_N"/>
</dbReference>
<organism evidence="15 16">
    <name type="scientific">Diaphorobacter ruginosibacter</name>
    <dbReference type="NCBI Taxonomy" id="1715720"/>
    <lineage>
        <taxon>Bacteria</taxon>
        <taxon>Pseudomonadati</taxon>
        <taxon>Pseudomonadota</taxon>
        <taxon>Betaproteobacteria</taxon>
        <taxon>Burkholderiales</taxon>
        <taxon>Comamonadaceae</taxon>
        <taxon>Diaphorobacter</taxon>
    </lineage>
</organism>
<dbReference type="PANTHER" id="PTHR43418">
    <property type="entry name" value="MULTIFUNCTIONAL TRYPTOPHAN BIOSYNTHESIS PROTEIN-RELATED"/>
    <property type="match status" value="1"/>
</dbReference>
<dbReference type="PRINTS" id="PR00099">
    <property type="entry name" value="CPSGATASE"/>
</dbReference>
<dbReference type="SMART" id="SM01097">
    <property type="entry name" value="CPSase_sm_chain"/>
    <property type="match status" value="1"/>
</dbReference>
<feature type="active site" description="Nucleophile" evidence="13">
    <location>
        <position position="279"/>
    </location>
</feature>
<dbReference type="GO" id="GO:0006526">
    <property type="term" value="P:L-arginine biosynthetic process"/>
    <property type="evidence" value="ECO:0007669"/>
    <property type="project" value="UniProtKB-UniRule"/>
</dbReference>
<dbReference type="NCBIfam" id="TIGR01368">
    <property type="entry name" value="CPSaseIIsmall"/>
    <property type="match status" value="1"/>
</dbReference>
<feature type="binding site" evidence="13">
    <location>
        <position position="251"/>
    </location>
    <ligand>
        <name>L-glutamine</name>
        <dbReference type="ChEBI" id="CHEBI:58359"/>
    </ligand>
</feature>
<dbReference type="GO" id="GO:0006541">
    <property type="term" value="P:glutamine metabolic process"/>
    <property type="evidence" value="ECO:0007669"/>
    <property type="project" value="InterPro"/>
</dbReference>
<keyword evidence="10 13" id="KW-0665">Pyrimidine biosynthesis</keyword>
<dbReference type="Gene3D" id="3.40.50.880">
    <property type="match status" value="1"/>
</dbReference>
<dbReference type="HAMAP" id="MF_01209">
    <property type="entry name" value="CPSase_S_chain"/>
    <property type="match status" value="1"/>
</dbReference>
<dbReference type="InterPro" id="IPR035686">
    <property type="entry name" value="CPSase_GATase1"/>
</dbReference>
<comment type="subunit">
    <text evidence="13">Composed of two chains; the small (or glutamine) chain promotes the hydrolysis of glutamine to ammonia, which is used by the large (or ammonia) chain to synthesize carbamoyl phosphate. Tetramer of heterodimers (alpha,beta)4.</text>
</comment>
<proteinExistence type="inferred from homology"/>
<protein>
    <recommendedName>
        <fullName evidence="13">Carbamoyl phosphate synthase small chain</fullName>
        <ecNumber evidence="13">6.3.5.5</ecNumber>
    </recommendedName>
    <alternativeName>
        <fullName evidence="13">Carbamoyl phosphate synthetase glutamine chain</fullName>
    </alternativeName>
</protein>
<evidence type="ECO:0000313" key="15">
    <source>
        <dbReference type="EMBL" id="QNN58854.1"/>
    </source>
</evidence>
<dbReference type="GO" id="GO:0005524">
    <property type="term" value="F:ATP binding"/>
    <property type="evidence" value="ECO:0007669"/>
    <property type="project" value="UniProtKB-UniRule"/>
</dbReference>
<gene>
    <name evidence="13 15" type="primary">carA</name>
    <name evidence="15" type="ORF">H9K76_08630</name>
</gene>
<evidence type="ECO:0000256" key="5">
    <source>
        <dbReference type="ARBA" id="ARBA00022598"/>
    </source>
</evidence>
<dbReference type="AlphaFoldDB" id="A0A7G9RTC9"/>
<dbReference type="PANTHER" id="PTHR43418:SF7">
    <property type="entry name" value="CARBAMOYL-PHOSPHATE SYNTHASE SMALL CHAIN"/>
    <property type="match status" value="1"/>
</dbReference>
<evidence type="ECO:0000256" key="11">
    <source>
        <dbReference type="ARBA" id="ARBA00048816"/>
    </source>
</evidence>
<feature type="active site" evidence="13">
    <location>
        <position position="365"/>
    </location>
</feature>
<evidence type="ECO:0000256" key="13">
    <source>
        <dbReference type="HAMAP-Rule" id="MF_01209"/>
    </source>
</evidence>
<keyword evidence="4 13" id="KW-0055">Arginine biosynthesis</keyword>
<dbReference type="UniPathway" id="UPA00070">
    <property type="reaction ID" value="UER00115"/>
</dbReference>
<dbReference type="PROSITE" id="PS51273">
    <property type="entry name" value="GATASE_TYPE_1"/>
    <property type="match status" value="1"/>
</dbReference>
<name>A0A7G9RTC9_9BURK</name>
<evidence type="ECO:0000256" key="8">
    <source>
        <dbReference type="ARBA" id="ARBA00022840"/>
    </source>
</evidence>
<dbReference type="UniPathway" id="UPA00068">
    <property type="reaction ID" value="UER00171"/>
</dbReference>
<dbReference type="SUPFAM" id="SSF52317">
    <property type="entry name" value="Class I glutamine amidotransferase-like"/>
    <property type="match status" value="1"/>
</dbReference>
<evidence type="ECO:0000256" key="7">
    <source>
        <dbReference type="ARBA" id="ARBA00022741"/>
    </source>
</evidence>
<dbReference type="InterPro" id="IPR006274">
    <property type="entry name" value="CarbamoylP_synth_ssu"/>
</dbReference>
<dbReference type="EC" id="6.3.5.5" evidence="13"/>
<dbReference type="GO" id="GO:0006207">
    <property type="term" value="P:'de novo' pyrimidine nucleobase biosynthetic process"/>
    <property type="evidence" value="ECO:0007669"/>
    <property type="project" value="InterPro"/>
</dbReference>
<feature type="binding site" evidence="13">
    <location>
        <position position="283"/>
    </location>
    <ligand>
        <name>L-glutamine</name>
        <dbReference type="ChEBI" id="CHEBI:58359"/>
    </ligand>
</feature>
<keyword evidence="16" id="KW-1185">Reference proteome</keyword>
<dbReference type="RefSeq" id="WP_187599578.1">
    <property type="nucleotide sequence ID" value="NZ_CP060714.1"/>
</dbReference>
<dbReference type="GO" id="GO:0004088">
    <property type="term" value="F:carbamoyl-phosphate synthase (glutamine-hydrolyzing) activity"/>
    <property type="evidence" value="ECO:0007669"/>
    <property type="project" value="UniProtKB-UniRule"/>
</dbReference>
<dbReference type="Pfam" id="PF00117">
    <property type="entry name" value="GATase"/>
    <property type="match status" value="1"/>
</dbReference>
<dbReference type="Gene3D" id="3.50.30.20">
    <property type="entry name" value="Carbamoyl-phosphate synthase small subunit, N-terminal domain"/>
    <property type="match status" value="1"/>
</dbReference>
<feature type="binding site" evidence="13">
    <location>
        <position position="253"/>
    </location>
    <ligand>
        <name>L-glutamine</name>
        <dbReference type="ChEBI" id="CHEBI:58359"/>
    </ligand>
</feature>
<feature type="binding site" evidence="13">
    <location>
        <position position="323"/>
    </location>
    <ligand>
        <name>L-glutamine</name>
        <dbReference type="ChEBI" id="CHEBI:58359"/>
    </ligand>
</feature>
<dbReference type="PRINTS" id="PR00096">
    <property type="entry name" value="GATASE"/>
</dbReference>